<evidence type="ECO:0000313" key="3">
    <source>
        <dbReference type="RefSeq" id="XP_017783407.1"/>
    </source>
</evidence>
<name>A0ABM1N9A7_NICVS</name>
<accession>A0ABM1N9A7</accession>
<dbReference type="Proteomes" id="UP000695000">
    <property type="component" value="Unplaced"/>
</dbReference>
<protein>
    <submittedName>
        <fullName evidence="3">Uncharacterized protein LOC108567438</fullName>
    </submittedName>
</protein>
<dbReference type="InterPro" id="IPR033640">
    <property type="entry name" value="FAR_C"/>
</dbReference>
<feature type="domain" description="Fatty acyl-CoA reductase C-terminal" evidence="1">
    <location>
        <begin position="107"/>
        <end position="184"/>
    </location>
</feature>
<keyword evidence="2" id="KW-1185">Reference proteome</keyword>
<proteinExistence type="predicted"/>
<evidence type="ECO:0000313" key="2">
    <source>
        <dbReference type="Proteomes" id="UP000695000"/>
    </source>
</evidence>
<dbReference type="RefSeq" id="XP_017783407.1">
    <property type="nucleotide sequence ID" value="XM_017927918.1"/>
</dbReference>
<sequence>MMESYMEPYPSWLINENMSNVLLKNLVTGIVFNINEKVIPYCTPIDVCVNSLIASTYDTAHITETLKVYNVGTNHPTIKEILKIFIKENVKDPWLIFGSLKYRFLCHIKDLVLEMSGKRGIYVREMEKMDYSIEISRKFLLKELYCHTENMEELWKSLNQSERELLFFNLNDIDFENYVKSWFKMEKKYNSMDPISTMLHLAKL</sequence>
<organism evidence="2 3">
    <name type="scientific">Nicrophorus vespilloides</name>
    <name type="common">Boreal carrion beetle</name>
    <dbReference type="NCBI Taxonomy" id="110193"/>
    <lineage>
        <taxon>Eukaryota</taxon>
        <taxon>Metazoa</taxon>
        <taxon>Ecdysozoa</taxon>
        <taxon>Arthropoda</taxon>
        <taxon>Hexapoda</taxon>
        <taxon>Insecta</taxon>
        <taxon>Pterygota</taxon>
        <taxon>Neoptera</taxon>
        <taxon>Endopterygota</taxon>
        <taxon>Coleoptera</taxon>
        <taxon>Polyphaga</taxon>
        <taxon>Staphyliniformia</taxon>
        <taxon>Silphidae</taxon>
        <taxon>Nicrophorinae</taxon>
        <taxon>Nicrophorus</taxon>
    </lineage>
</organism>
<dbReference type="GeneID" id="108567438"/>
<dbReference type="Pfam" id="PF03015">
    <property type="entry name" value="Sterile"/>
    <property type="match status" value="1"/>
</dbReference>
<gene>
    <name evidence="3" type="primary">LOC108567438</name>
</gene>
<evidence type="ECO:0000259" key="1">
    <source>
        <dbReference type="Pfam" id="PF03015"/>
    </source>
</evidence>
<reference evidence="3" key="1">
    <citation type="submission" date="2025-08" db="UniProtKB">
        <authorList>
            <consortium name="RefSeq"/>
        </authorList>
    </citation>
    <scope>IDENTIFICATION</scope>
    <source>
        <tissue evidence="3">Whole Larva</tissue>
    </source>
</reference>